<evidence type="ECO:0000313" key="7">
    <source>
        <dbReference type="Proteomes" id="UP001238450"/>
    </source>
</evidence>
<gene>
    <name evidence="6" type="ORF">J2Z48_000174</name>
</gene>
<keyword evidence="1" id="KW-0540">Nuclease</keyword>
<organism evidence="6 7">
    <name type="scientific">Croceifilum oryzae</name>
    <dbReference type="NCBI Taxonomy" id="1553429"/>
    <lineage>
        <taxon>Bacteria</taxon>
        <taxon>Bacillati</taxon>
        <taxon>Bacillota</taxon>
        <taxon>Bacilli</taxon>
        <taxon>Bacillales</taxon>
        <taxon>Thermoactinomycetaceae</taxon>
        <taxon>Croceifilum</taxon>
    </lineage>
</organism>
<dbReference type="EC" id="3.1.31.1" evidence="6"/>
<evidence type="ECO:0000256" key="4">
    <source>
        <dbReference type="SAM" id="MobiDB-lite"/>
    </source>
</evidence>
<sequence length="199" mass="23058">MSQKTIPTMVLFIFFLLIMIGCRNTSPSLQYESSEKVAISSVFVIDGDTIQAKVKEKAETIRFLLIDTPETNHPQLAKQPLAEEAKRFTHLQIKKAQKIELEYDQSKRDKYGRLLAYIYVDGECLQESLLRNGLARVAYVYEPNTRYEQEFLSIQKEAQKKKAGIWQWDRYVQPNGFDAQQIPKNQPPTINRRPKTQGT</sequence>
<dbReference type="SMART" id="SM00318">
    <property type="entry name" value="SNc"/>
    <property type="match status" value="1"/>
</dbReference>
<accession>A0AAJ1TGX5</accession>
<dbReference type="AlphaFoldDB" id="A0AAJ1TGX5"/>
<evidence type="ECO:0000313" key="6">
    <source>
        <dbReference type="EMBL" id="MDQ0416016.1"/>
    </source>
</evidence>
<dbReference type="PROSITE" id="PS50830">
    <property type="entry name" value="TNASE_3"/>
    <property type="match status" value="1"/>
</dbReference>
<dbReference type="CDD" id="cd00175">
    <property type="entry name" value="SNc"/>
    <property type="match status" value="1"/>
</dbReference>
<dbReference type="InterPro" id="IPR002071">
    <property type="entry name" value="Thermonucl_AS"/>
</dbReference>
<feature type="region of interest" description="Disordered" evidence="4">
    <location>
        <begin position="177"/>
        <end position="199"/>
    </location>
</feature>
<proteinExistence type="predicted"/>
<dbReference type="RefSeq" id="WP_307250076.1">
    <property type="nucleotide sequence ID" value="NZ_JAUSUV010000001.1"/>
</dbReference>
<dbReference type="GO" id="GO:0003676">
    <property type="term" value="F:nucleic acid binding"/>
    <property type="evidence" value="ECO:0007669"/>
    <property type="project" value="InterPro"/>
</dbReference>
<evidence type="ECO:0000256" key="3">
    <source>
        <dbReference type="ARBA" id="ARBA00022801"/>
    </source>
</evidence>
<evidence type="ECO:0000259" key="5">
    <source>
        <dbReference type="PROSITE" id="PS50830"/>
    </source>
</evidence>
<dbReference type="InterPro" id="IPR035437">
    <property type="entry name" value="SNase_OB-fold_sf"/>
</dbReference>
<dbReference type="PROSITE" id="PS01284">
    <property type="entry name" value="TNASE_2"/>
    <property type="match status" value="1"/>
</dbReference>
<keyword evidence="2" id="KW-0255">Endonuclease</keyword>
<keyword evidence="3 6" id="KW-0378">Hydrolase</keyword>
<dbReference type="GO" id="GO:1990599">
    <property type="term" value="F:3' overhang single-stranded DNA endodeoxyribonuclease activity"/>
    <property type="evidence" value="ECO:0007669"/>
    <property type="project" value="UniProtKB-EC"/>
</dbReference>
<evidence type="ECO:0000256" key="2">
    <source>
        <dbReference type="ARBA" id="ARBA00022759"/>
    </source>
</evidence>
<dbReference type="Gene3D" id="2.40.50.90">
    <property type="match status" value="1"/>
</dbReference>
<dbReference type="Proteomes" id="UP001238450">
    <property type="component" value="Unassembled WGS sequence"/>
</dbReference>
<feature type="domain" description="TNase-like" evidence="5">
    <location>
        <begin position="44"/>
        <end position="168"/>
    </location>
</feature>
<dbReference type="PROSITE" id="PS51257">
    <property type="entry name" value="PROKAR_LIPOPROTEIN"/>
    <property type="match status" value="1"/>
</dbReference>
<name>A0AAJ1TGX5_9BACL</name>
<dbReference type="SUPFAM" id="SSF50199">
    <property type="entry name" value="Staphylococcal nuclease"/>
    <property type="match status" value="1"/>
</dbReference>
<reference evidence="6 7" key="1">
    <citation type="submission" date="2023-07" db="EMBL/GenBank/DDBJ databases">
        <title>Genomic Encyclopedia of Type Strains, Phase IV (KMG-IV): sequencing the most valuable type-strain genomes for metagenomic binning, comparative biology and taxonomic classification.</title>
        <authorList>
            <person name="Goeker M."/>
        </authorList>
    </citation>
    <scope>NUCLEOTIDE SEQUENCE [LARGE SCALE GENOMIC DNA]</scope>
    <source>
        <strain evidence="6 7">DSM 46876</strain>
    </source>
</reference>
<dbReference type="PANTHER" id="PTHR12302:SF3">
    <property type="entry name" value="SERINE_THREONINE-PROTEIN KINASE 31"/>
    <property type="match status" value="1"/>
</dbReference>
<evidence type="ECO:0000256" key="1">
    <source>
        <dbReference type="ARBA" id="ARBA00022722"/>
    </source>
</evidence>
<dbReference type="InterPro" id="IPR016071">
    <property type="entry name" value="Staphylococal_nuclease_OB-fold"/>
</dbReference>
<comment type="caution">
    <text evidence="6">The sequence shown here is derived from an EMBL/GenBank/DDBJ whole genome shotgun (WGS) entry which is preliminary data.</text>
</comment>
<dbReference type="Pfam" id="PF00565">
    <property type="entry name" value="SNase"/>
    <property type="match status" value="1"/>
</dbReference>
<protein>
    <submittedName>
        <fullName evidence="6">Micrococcal nuclease</fullName>
        <ecNumber evidence="6">3.1.31.1</ecNumber>
    </submittedName>
</protein>
<dbReference type="EMBL" id="JAUSUV010000001">
    <property type="protein sequence ID" value="MDQ0416016.1"/>
    <property type="molecule type" value="Genomic_DNA"/>
</dbReference>
<dbReference type="PANTHER" id="PTHR12302">
    <property type="entry name" value="EBNA2 BINDING PROTEIN P100"/>
    <property type="match status" value="1"/>
</dbReference>
<keyword evidence="7" id="KW-1185">Reference proteome</keyword>